<protein>
    <recommendedName>
        <fullName evidence="1">Nitrile hydratase beta subunit domain-containing protein</fullName>
    </recommendedName>
</protein>
<dbReference type="InterPro" id="IPR008990">
    <property type="entry name" value="Elect_transpt_acc-like_dom_sf"/>
</dbReference>
<dbReference type="InterPro" id="IPR024690">
    <property type="entry name" value="CN_hydtase_beta_dom_C"/>
</dbReference>
<gene>
    <name evidence="2" type="ORF">ALO91_03416</name>
</gene>
<organism evidence="2 3">
    <name type="scientific">Pseudomonas syringae pv. aceris</name>
    <dbReference type="NCBI Taxonomy" id="199198"/>
    <lineage>
        <taxon>Bacteria</taxon>
        <taxon>Pseudomonadati</taxon>
        <taxon>Pseudomonadota</taxon>
        <taxon>Gammaproteobacteria</taxon>
        <taxon>Pseudomonadales</taxon>
        <taxon>Pseudomonadaceae</taxon>
        <taxon>Pseudomonas</taxon>
        <taxon>Pseudomonas syringae</taxon>
    </lineage>
</organism>
<dbReference type="Gene3D" id="2.30.30.50">
    <property type="match status" value="1"/>
</dbReference>
<comment type="caution">
    <text evidence="2">The sequence shown here is derived from an EMBL/GenBank/DDBJ whole genome shotgun (WGS) entry which is preliminary data.</text>
</comment>
<sequence length="106" mass="12020">MFESKAGVPQLAEGALVYIPDDWPEDQVFCHIRTPGYVRGKQGRVVEYMGQFPSPEELAFGIPAPMRGLYHIEFALAELWPDDVHEHNAYCVVEIYEHWVSTVVAA</sequence>
<name>A0A0N8Q9S4_PSESX</name>
<accession>A0A0N8Q9S4</accession>
<evidence type="ECO:0000259" key="1">
    <source>
        <dbReference type="Pfam" id="PF02211"/>
    </source>
</evidence>
<dbReference type="SUPFAM" id="SSF50090">
    <property type="entry name" value="Electron transport accessory proteins"/>
    <property type="match status" value="1"/>
</dbReference>
<dbReference type="RefSeq" id="WP_004407746.1">
    <property type="nucleotide sequence ID" value="NZ_LGAR01000114.1"/>
</dbReference>
<evidence type="ECO:0000313" key="2">
    <source>
        <dbReference type="EMBL" id="KPW09198.1"/>
    </source>
</evidence>
<dbReference type="Proteomes" id="UP000050297">
    <property type="component" value="Unassembled WGS sequence"/>
</dbReference>
<dbReference type="PATRIC" id="fig|199198.5.peg.4865"/>
<proteinExistence type="predicted"/>
<evidence type="ECO:0000313" key="3">
    <source>
        <dbReference type="Proteomes" id="UP000050297"/>
    </source>
</evidence>
<feature type="domain" description="Nitrile hydratase beta subunit" evidence="1">
    <location>
        <begin position="26"/>
        <end position="101"/>
    </location>
</feature>
<dbReference type="Pfam" id="PF02211">
    <property type="entry name" value="NHase_beta_C"/>
    <property type="match status" value="1"/>
</dbReference>
<dbReference type="AlphaFoldDB" id="A0A0N8Q9S4"/>
<dbReference type="EMBL" id="LJPM01000589">
    <property type="protein sequence ID" value="KPW09198.1"/>
    <property type="molecule type" value="Genomic_DNA"/>
</dbReference>
<reference evidence="2 3" key="1">
    <citation type="submission" date="2015-09" db="EMBL/GenBank/DDBJ databases">
        <title>Genome announcement of multiple Pseudomonas syringae strains.</title>
        <authorList>
            <person name="Thakur S."/>
            <person name="Wang P.W."/>
            <person name="Gong Y."/>
            <person name="Weir B.S."/>
            <person name="Guttman D.S."/>
        </authorList>
    </citation>
    <scope>NUCLEOTIDE SEQUENCE [LARGE SCALE GENOMIC DNA]</scope>
    <source>
        <strain evidence="2 3">ICMP2802</strain>
    </source>
</reference>